<evidence type="ECO:0000313" key="2">
    <source>
        <dbReference type="EMBL" id="CQI88861.1"/>
    </source>
</evidence>
<dbReference type="EMBL" id="CTKE01000005">
    <property type="protein sequence ID" value="CQI88861.1"/>
    <property type="molecule type" value="Genomic_DNA"/>
</dbReference>
<dbReference type="InterPro" id="IPR019690">
    <property type="entry name" value="DUF2569"/>
</dbReference>
<name>A0A0U1HQK7_YERRO</name>
<feature type="transmembrane region" description="Helical" evidence="1">
    <location>
        <begin position="32"/>
        <end position="58"/>
    </location>
</feature>
<dbReference type="RefSeq" id="WP_050534731.1">
    <property type="nucleotide sequence ID" value="NZ_CABIHW010000036.1"/>
</dbReference>
<dbReference type="OrthoDB" id="9155572at2"/>
<evidence type="ECO:0000313" key="3">
    <source>
        <dbReference type="Proteomes" id="UP000042054"/>
    </source>
</evidence>
<feature type="transmembrane region" description="Helical" evidence="1">
    <location>
        <begin position="70"/>
        <end position="93"/>
    </location>
</feature>
<keyword evidence="1" id="KW-0812">Transmembrane</keyword>
<keyword evidence="1" id="KW-1133">Transmembrane helix</keyword>
<proteinExistence type="predicted"/>
<gene>
    <name evidence="2" type="ORF">ERS008555_01211</name>
</gene>
<sequence>MLCNTCRLEEENKSSGLCTHCEDKEAGKINGILYLPALGIISNTLGGFLSLYIVFPLFISTYNYSGEVTIYGVCLLSVLIINIVITLSAAYFFFRRKMKTRKKMIIYYIFGLFYALIVVVFPALYYEATPTKTDIRTLVSSIIGVVVWIPYFLLSKRVPVVFSR</sequence>
<dbReference type="Pfam" id="PF10754">
    <property type="entry name" value="DUF2569"/>
    <property type="match status" value="1"/>
</dbReference>
<dbReference type="AlphaFoldDB" id="A0A0U1HQK7"/>
<organism evidence="2 3">
    <name type="scientific">Yersinia rohdei</name>
    <dbReference type="NCBI Taxonomy" id="29485"/>
    <lineage>
        <taxon>Bacteria</taxon>
        <taxon>Pseudomonadati</taxon>
        <taxon>Pseudomonadota</taxon>
        <taxon>Gammaproteobacteria</taxon>
        <taxon>Enterobacterales</taxon>
        <taxon>Yersiniaceae</taxon>
        <taxon>Yersinia</taxon>
    </lineage>
</organism>
<reference evidence="2 3" key="1">
    <citation type="submission" date="2015-03" db="EMBL/GenBank/DDBJ databases">
        <authorList>
            <person name="Murphy D."/>
        </authorList>
    </citation>
    <scope>NUCLEOTIDE SEQUENCE [LARGE SCALE GENOMIC DNA]</scope>
    <source>
        <strain evidence="2 3">68/02</strain>
    </source>
</reference>
<evidence type="ECO:0000256" key="1">
    <source>
        <dbReference type="SAM" id="Phobius"/>
    </source>
</evidence>
<feature type="transmembrane region" description="Helical" evidence="1">
    <location>
        <begin position="105"/>
        <end position="125"/>
    </location>
</feature>
<feature type="transmembrane region" description="Helical" evidence="1">
    <location>
        <begin position="137"/>
        <end position="154"/>
    </location>
</feature>
<protein>
    <submittedName>
        <fullName evidence="2">Protein of uncharacterized function (DUF2569)</fullName>
    </submittedName>
</protein>
<accession>A0A0U1HQK7</accession>
<dbReference type="STRING" id="29485.CH64_3692"/>
<keyword evidence="1" id="KW-0472">Membrane</keyword>
<dbReference type="Proteomes" id="UP000042054">
    <property type="component" value="Unassembled WGS sequence"/>
</dbReference>